<proteinExistence type="inferred from homology"/>
<sequence length="478" mass="53733">MKSVGSILEPLTLIHLCLLYATADHWAVIVVGSRGYWNYRHQSDACHAYHVVQDHGIPKKNIILMMYNDVAHDSKNPLPGTLYNRPTLSRSTGQVTEPKNVYDGCHVEYAGDAVTPQNFMNVLLGNKTASNGKRVLESTKTDRVFINFVDHGANGYIVFPGTKKLTAQQLHSTLLQMYTENRYKEVVLYMEACHSGSMFIDRLPRKYNIFVTTAANRHESSWATYCPPYDKAHNHSIGSCLGDLYSVNWMDDSDLADLSTETLAQQYEKVKRETTKSHVKRFGSQTVENEIVGNFQSVDDISVIEATASNASDKVITPISAHDLKVISAVETYDVELIGKFYRYLRSESASDRTRSVYDLMEELRERIRADEVFDRLNTVARNVVDRVQGSDSGWECYERALKMFDVSCAGLGDTELGGAFTSYSLKYTETFAALCASYKNHSAGVERKMEQVCSELQKDGSFFKGVNDRHSGKVDLS</sequence>
<reference evidence="10 11" key="1">
    <citation type="submission" date="2012-05" db="EMBL/GenBank/DDBJ databases">
        <title>Recombination and specialization in a pathogen metapopulation.</title>
        <authorList>
            <person name="Gardiner A."/>
            <person name="Kemen E."/>
            <person name="Schultz-Larsen T."/>
            <person name="MacLean D."/>
            <person name="Van Oosterhout C."/>
            <person name="Jones J.D.G."/>
        </authorList>
    </citation>
    <scope>NUCLEOTIDE SEQUENCE [LARGE SCALE GENOMIC DNA]</scope>
    <source>
        <strain evidence="10 11">Ac Nc2</strain>
    </source>
</reference>
<dbReference type="EMBL" id="CAIX01000039">
    <property type="protein sequence ID" value="CCI42801.1"/>
    <property type="molecule type" value="Genomic_DNA"/>
</dbReference>
<dbReference type="GO" id="GO:0006624">
    <property type="term" value="P:vacuolar protein processing"/>
    <property type="evidence" value="ECO:0007669"/>
    <property type="project" value="TreeGrafter"/>
</dbReference>
<dbReference type="STRING" id="65357.A0A024G7F4"/>
<feature type="chain" id="PRO_5001532261" description="legumain" evidence="9">
    <location>
        <begin position="24"/>
        <end position="478"/>
    </location>
</feature>
<keyword evidence="5 9" id="KW-0732">Signal</keyword>
<dbReference type="GO" id="GO:0051603">
    <property type="term" value="P:proteolysis involved in protein catabolic process"/>
    <property type="evidence" value="ECO:0007669"/>
    <property type="project" value="TreeGrafter"/>
</dbReference>
<gene>
    <name evidence="10" type="ORF">BN9_035850</name>
</gene>
<protein>
    <recommendedName>
        <fullName evidence="3">legumain</fullName>
        <ecNumber evidence="3">3.4.22.34</ecNumber>
    </recommendedName>
</protein>
<dbReference type="PIRSF" id="PIRSF019663">
    <property type="entry name" value="Legumain"/>
    <property type="match status" value="1"/>
</dbReference>
<dbReference type="PANTHER" id="PTHR12000">
    <property type="entry name" value="HEMOGLOBINASE FAMILY MEMBER"/>
    <property type="match status" value="1"/>
</dbReference>
<dbReference type="AlphaFoldDB" id="A0A024G7F4"/>
<evidence type="ECO:0000313" key="10">
    <source>
        <dbReference type="EMBL" id="CCI42801.1"/>
    </source>
</evidence>
<dbReference type="OrthoDB" id="192611at2759"/>
<keyword evidence="11" id="KW-1185">Reference proteome</keyword>
<dbReference type="InParanoid" id="A0A024G7F4"/>
<evidence type="ECO:0000256" key="8">
    <source>
        <dbReference type="PIRSR" id="PIRSR019663-1"/>
    </source>
</evidence>
<dbReference type="Pfam" id="PF01650">
    <property type="entry name" value="Peptidase_C13"/>
    <property type="match status" value="1"/>
</dbReference>
<comment type="caution">
    <text evidence="10">The sequence shown here is derived from an EMBL/GenBank/DDBJ whole genome shotgun (WGS) entry which is preliminary data.</text>
</comment>
<dbReference type="FunFam" id="3.40.50.1460:FF:000006">
    <property type="entry name" value="Legumain"/>
    <property type="match status" value="1"/>
</dbReference>
<feature type="signal peptide" evidence="9">
    <location>
        <begin position="1"/>
        <end position="23"/>
    </location>
</feature>
<evidence type="ECO:0000256" key="9">
    <source>
        <dbReference type="SAM" id="SignalP"/>
    </source>
</evidence>
<name>A0A024G7F4_9STRA</name>
<dbReference type="Gene3D" id="1.10.132.130">
    <property type="match status" value="1"/>
</dbReference>
<organism evidence="10 11">
    <name type="scientific">Albugo candida</name>
    <dbReference type="NCBI Taxonomy" id="65357"/>
    <lineage>
        <taxon>Eukaryota</taxon>
        <taxon>Sar</taxon>
        <taxon>Stramenopiles</taxon>
        <taxon>Oomycota</taxon>
        <taxon>Peronosporomycetes</taxon>
        <taxon>Albuginales</taxon>
        <taxon>Albuginaceae</taxon>
        <taxon>Albugo</taxon>
    </lineage>
</organism>
<dbReference type="EC" id="3.4.22.34" evidence="3"/>
<dbReference type="PRINTS" id="PR00776">
    <property type="entry name" value="HEMOGLOBNASE"/>
</dbReference>
<evidence type="ECO:0000256" key="7">
    <source>
        <dbReference type="ARBA" id="ARBA00022807"/>
    </source>
</evidence>
<keyword evidence="7" id="KW-0788">Thiol protease</keyword>
<evidence type="ECO:0000256" key="4">
    <source>
        <dbReference type="ARBA" id="ARBA00022670"/>
    </source>
</evidence>
<feature type="active site" evidence="8">
    <location>
        <position position="151"/>
    </location>
</feature>
<dbReference type="PANTHER" id="PTHR12000:SF42">
    <property type="entry name" value="LEGUMAIN"/>
    <property type="match status" value="1"/>
</dbReference>
<feature type="active site" description="Nucleophile" evidence="8">
    <location>
        <position position="193"/>
    </location>
</feature>
<accession>A0A024G7F4</accession>
<keyword evidence="4" id="KW-0645">Protease</keyword>
<evidence type="ECO:0000313" key="11">
    <source>
        <dbReference type="Proteomes" id="UP000053237"/>
    </source>
</evidence>
<dbReference type="Proteomes" id="UP000053237">
    <property type="component" value="Unassembled WGS sequence"/>
</dbReference>
<keyword evidence="6" id="KW-0378">Hydrolase</keyword>
<evidence type="ECO:0000256" key="5">
    <source>
        <dbReference type="ARBA" id="ARBA00022729"/>
    </source>
</evidence>
<dbReference type="InterPro" id="IPR046427">
    <property type="entry name" value="Legumain_prodom_sf"/>
</dbReference>
<dbReference type="Gene3D" id="3.40.50.1460">
    <property type="match status" value="1"/>
</dbReference>
<dbReference type="InterPro" id="IPR001096">
    <property type="entry name" value="Peptidase_C13"/>
</dbReference>
<evidence type="ECO:0000256" key="6">
    <source>
        <dbReference type="ARBA" id="ARBA00022801"/>
    </source>
</evidence>
<comment type="similarity">
    <text evidence="2">Belongs to the peptidase C13 family.</text>
</comment>
<dbReference type="GO" id="GO:0004197">
    <property type="term" value="F:cysteine-type endopeptidase activity"/>
    <property type="evidence" value="ECO:0007669"/>
    <property type="project" value="UniProtKB-EC"/>
</dbReference>
<evidence type="ECO:0000256" key="2">
    <source>
        <dbReference type="ARBA" id="ARBA00009941"/>
    </source>
</evidence>
<dbReference type="GO" id="GO:0005773">
    <property type="term" value="C:vacuole"/>
    <property type="evidence" value="ECO:0007669"/>
    <property type="project" value="GOC"/>
</dbReference>
<comment type="catalytic activity">
    <reaction evidence="1">
        <text>Hydrolysis of proteins and small molecule substrates at -Asn-|-Xaa- bonds.</text>
        <dbReference type="EC" id="3.4.22.34"/>
    </reaction>
</comment>
<evidence type="ECO:0000256" key="3">
    <source>
        <dbReference type="ARBA" id="ARBA00012628"/>
    </source>
</evidence>
<evidence type="ECO:0000256" key="1">
    <source>
        <dbReference type="ARBA" id="ARBA00000810"/>
    </source>
</evidence>